<dbReference type="GO" id="GO:0016607">
    <property type="term" value="C:nuclear speck"/>
    <property type="evidence" value="ECO:0007669"/>
    <property type="project" value="TreeGrafter"/>
</dbReference>
<organism evidence="3">
    <name type="scientific">Culex pipiens</name>
    <name type="common">House mosquito</name>
    <dbReference type="NCBI Taxonomy" id="7175"/>
    <lineage>
        <taxon>Eukaryota</taxon>
        <taxon>Metazoa</taxon>
        <taxon>Ecdysozoa</taxon>
        <taxon>Arthropoda</taxon>
        <taxon>Hexapoda</taxon>
        <taxon>Insecta</taxon>
        <taxon>Pterygota</taxon>
        <taxon>Neoptera</taxon>
        <taxon>Endopterygota</taxon>
        <taxon>Diptera</taxon>
        <taxon>Nematocera</taxon>
        <taxon>Culicoidea</taxon>
        <taxon>Culicidae</taxon>
        <taxon>Culicinae</taxon>
        <taxon>Culicini</taxon>
        <taxon>Culex</taxon>
        <taxon>Culex</taxon>
    </lineage>
</organism>
<dbReference type="GO" id="GO:0061630">
    <property type="term" value="F:ubiquitin protein ligase activity"/>
    <property type="evidence" value="ECO:0007669"/>
    <property type="project" value="UniProtKB-UniRule"/>
</dbReference>
<comment type="similarity">
    <text evidence="2">Belongs to the UPL family. K-HECT subfamily.</text>
</comment>
<name>A0A8D8BQW1_CULPI</name>
<dbReference type="PANTHER" id="PTHR45670">
    <property type="entry name" value="E3 UBIQUITIN-PROTEIN LIGASE TRIP12"/>
    <property type="match status" value="1"/>
</dbReference>
<comment type="catalytic activity">
    <reaction evidence="2">
        <text>S-ubiquitinyl-[E2 ubiquitin-conjugating enzyme]-L-cysteine + [acceptor protein]-L-lysine = [E2 ubiquitin-conjugating enzyme]-L-cysteine + N(6)-ubiquitinyl-[acceptor protein]-L-lysine.</text>
        <dbReference type="EC" id="2.3.2.26"/>
    </reaction>
</comment>
<dbReference type="GO" id="GO:0043161">
    <property type="term" value="P:proteasome-mediated ubiquitin-dependent protein catabolic process"/>
    <property type="evidence" value="ECO:0007669"/>
    <property type="project" value="TreeGrafter"/>
</dbReference>
<accession>A0A8D8BQW1</accession>
<dbReference type="Gene3D" id="3.90.1750.10">
    <property type="entry name" value="Hect, E3 ligase catalytic domains"/>
    <property type="match status" value="1"/>
</dbReference>
<evidence type="ECO:0000256" key="1">
    <source>
        <dbReference type="ARBA" id="ARBA00022679"/>
    </source>
</evidence>
<dbReference type="AlphaFoldDB" id="A0A8D8BQW1"/>
<comment type="pathway">
    <text evidence="2">Protein modification; protein ubiquitination.</text>
</comment>
<dbReference type="InterPro" id="IPR045322">
    <property type="entry name" value="HECTD1/TRIP12-like"/>
</dbReference>
<dbReference type="UniPathway" id="UPA00143"/>
<evidence type="ECO:0000256" key="2">
    <source>
        <dbReference type="RuleBase" id="RU369009"/>
    </source>
</evidence>
<keyword evidence="1 2" id="KW-0808">Transferase</keyword>
<dbReference type="PANTHER" id="PTHR45670:SF1">
    <property type="entry name" value="E3 UBIQUITIN-PROTEIN LIGASE HECTD1"/>
    <property type="match status" value="1"/>
</dbReference>
<evidence type="ECO:0000313" key="3">
    <source>
        <dbReference type="EMBL" id="CAG6479852.1"/>
    </source>
</evidence>
<dbReference type="GO" id="GO:0000209">
    <property type="term" value="P:protein polyubiquitination"/>
    <property type="evidence" value="ECO:0007669"/>
    <property type="project" value="TreeGrafter"/>
</dbReference>
<proteinExistence type="inferred from homology"/>
<protein>
    <recommendedName>
        <fullName evidence="2">E3 ubiquitin-protein ligase</fullName>
        <ecNumber evidence="2">2.3.2.26</ecNumber>
    </recommendedName>
</protein>
<dbReference type="EC" id="2.3.2.26" evidence="2"/>
<comment type="function">
    <text evidence="2">E3 ubiquitin-protein ligase which accepts ubiquitin from an E2 ubiquitin-conjugating enzyme in the form of a thioester and then directly transfers the ubiquitin to targeted substrates.</text>
</comment>
<reference evidence="3" key="1">
    <citation type="submission" date="2021-05" db="EMBL/GenBank/DDBJ databases">
        <authorList>
            <person name="Alioto T."/>
            <person name="Alioto T."/>
            <person name="Gomez Garrido J."/>
        </authorList>
    </citation>
    <scope>NUCLEOTIDE SEQUENCE</scope>
</reference>
<sequence length="117" mass="13162">MGLTSTNSDSEQVSLEDFLEQCLAPCCWEIWKTTKTLRIRTTTIPSCTERCQRKSTRVGPAGHKAVLEVEFQAEEETGLEPTLEFHAMVASELHRSDLGMWLCDDEPKLILTSQSTT</sequence>
<dbReference type="EMBL" id="HBUE01087053">
    <property type="protein sequence ID" value="CAG6479852.1"/>
    <property type="molecule type" value="Transcribed_RNA"/>
</dbReference>
<keyword evidence="2" id="KW-0833">Ubl conjugation pathway</keyword>